<evidence type="ECO:0000256" key="2">
    <source>
        <dbReference type="ARBA" id="ARBA00022729"/>
    </source>
</evidence>
<accession>A0A8S4RBS2</accession>
<feature type="signal peptide" evidence="7">
    <location>
        <begin position="1"/>
        <end position="21"/>
    </location>
</feature>
<name>A0A8S4RBS2_9NEOP</name>
<evidence type="ECO:0000313" key="9">
    <source>
        <dbReference type="EMBL" id="CAH2234066.1"/>
    </source>
</evidence>
<evidence type="ECO:0000256" key="3">
    <source>
        <dbReference type="ARBA" id="ARBA00022737"/>
    </source>
</evidence>
<dbReference type="SUPFAM" id="SSF57625">
    <property type="entry name" value="Invertebrate chitin-binding proteins"/>
    <property type="match status" value="3"/>
</dbReference>
<feature type="region of interest" description="Disordered" evidence="6">
    <location>
        <begin position="67"/>
        <end position="88"/>
    </location>
</feature>
<organism evidence="9 10">
    <name type="scientific">Pararge aegeria aegeria</name>
    <dbReference type="NCBI Taxonomy" id="348720"/>
    <lineage>
        <taxon>Eukaryota</taxon>
        <taxon>Metazoa</taxon>
        <taxon>Ecdysozoa</taxon>
        <taxon>Arthropoda</taxon>
        <taxon>Hexapoda</taxon>
        <taxon>Insecta</taxon>
        <taxon>Pterygota</taxon>
        <taxon>Neoptera</taxon>
        <taxon>Endopterygota</taxon>
        <taxon>Lepidoptera</taxon>
        <taxon>Glossata</taxon>
        <taxon>Ditrysia</taxon>
        <taxon>Papilionoidea</taxon>
        <taxon>Nymphalidae</taxon>
        <taxon>Satyrinae</taxon>
        <taxon>Satyrini</taxon>
        <taxon>Parargina</taxon>
        <taxon>Pararge</taxon>
    </lineage>
</organism>
<dbReference type="InterPro" id="IPR036508">
    <property type="entry name" value="Chitin-bd_dom_sf"/>
</dbReference>
<protein>
    <submittedName>
        <fullName evidence="9">Jg7707 protein</fullName>
    </submittedName>
</protein>
<keyword evidence="10" id="KW-1185">Reference proteome</keyword>
<evidence type="ECO:0000256" key="4">
    <source>
        <dbReference type="ARBA" id="ARBA00023157"/>
    </source>
</evidence>
<proteinExistence type="predicted"/>
<keyword evidence="5" id="KW-0325">Glycoprotein</keyword>
<evidence type="ECO:0000256" key="6">
    <source>
        <dbReference type="SAM" id="MobiDB-lite"/>
    </source>
</evidence>
<feature type="domain" description="Chitin-binding type-2" evidence="8">
    <location>
        <begin position="220"/>
        <end position="279"/>
    </location>
</feature>
<dbReference type="PANTHER" id="PTHR23301">
    <property type="entry name" value="CHITIN BINDING PERITROPHIN-A"/>
    <property type="match status" value="1"/>
</dbReference>
<keyword evidence="1" id="KW-0147">Chitin-binding</keyword>
<feature type="domain" description="Chitin-binding type-2" evidence="8">
    <location>
        <begin position="312"/>
        <end position="371"/>
    </location>
</feature>
<dbReference type="InterPro" id="IPR051940">
    <property type="entry name" value="Chitin_bind-dev_reg"/>
</dbReference>
<dbReference type="Proteomes" id="UP000838756">
    <property type="component" value="Unassembled WGS sequence"/>
</dbReference>
<dbReference type="OrthoDB" id="6020543at2759"/>
<reference evidence="9" key="1">
    <citation type="submission" date="2022-03" db="EMBL/GenBank/DDBJ databases">
        <authorList>
            <person name="Lindestad O."/>
        </authorList>
    </citation>
    <scope>NUCLEOTIDE SEQUENCE</scope>
</reference>
<dbReference type="GO" id="GO:0005576">
    <property type="term" value="C:extracellular region"/>
    <property type="evidence" value="ECO:0007669"/>
    <property type="project" value="InterPro"/>
</dbReference>
<dbReference type="GO" id="GO:0008061">
    <property type="term" value="F:chitin binding"/>
    <property type="evidence" value="ECO:0007669"/>
    <property type="project" value="UniProtKB-KW"/>
</dbReference>
<keyword evidence="4" id="KW-1015">Disulfide bond</keyword>
<evidence type="ECO:0000256" key="7">
    <source>
        <dbReference type="SAM" id="SignalP"/>
    </source>
</evidence>
<evidence type="ECO:0000313" key="10">
    <source>
        <dbReference type="Proteomes" id="UP000838756"/>
    </source>
</evidence>
<sequence>MSGIKILVLFLPLLFLEVAHLKPDGFRKPQPGKPWVPPTLTNSLEDKYKQNEADPVRSFDLLYPKPTSLPNEWPTPAAQNPSKPDYYPRPEQNPVIPSNNQWLSPTPTTPGYNVWNTPAPTNQVNVPNGFRCPQAYGNFKYSSPCDEYVQCRNYIPLAYKCPAGLQFNRFALWTESPCDHPSKVQCYEIPAVQIMPTPAIPTQPTTPPTPTDPVTIAPRDFWCPQPHGYFKQSDHCGSYVECQNAVPRTNTCPFGLHFNPRVQWPEYPCDYPSRVQCNAQPDIPVTTSIATPSPLPTTAIIAPYPQFKVQTKYQCPQSNGFFRHNDQCGDYVECKNNIPRTYTCPTGLDFNPRAQWTDYPCEEPSKVQCLRDPAISIIVYHVHMHAPLVSTSILTWNGPSILVIILQECNVERETALRKG</sequence>
<comment type="caution">
    <text evidence="9">The sequence shown here is derived from an EMBL/GenBank/DDBJ whole genome shotgun (WGS) entry which is preliminary data.</text>
</comment>
<evidence type="ECO:0000256" key="5">
    <source>
        <dbReference type="ARBA" id="ARBA00023180"/>
    </source>
</evidence>
<evidence type="ECO:0000256" key="1">
    <source>
        <dbReference type="ARBA" id="ARBA00022669"/>
    </source>
</evidence>
<dbReference type="AlphaFoldDB" id="A0A8S4RBS2"/>
<dbReference type="EMBL" id="CAKXAJ010025026">
    <property type="protein sequence ID" value="CAH2234066.1"/>
    <property type="molecule type" value="Genomic_DNA"/>
</dbReference>
<evidence type="ECO:0000259" key="8">
    <source>
        <dbReference type="PROSITE" id="PS50940"/>
    </source>
</evidence>
<feature type="chain" id="PRO_5035756970" evidence="7">
    <location>
        <begin position="22"/>
        <end position="420"/>
    </location>
</feature>
<dbReference type="SMART" id="SM00494">
    <property type="entry name" value="ChtBD2"/>
    <property type="match status" value="3"/>
</dbReference>
<dbReference type="PROSITE" id="PS50940">
    <property type="entry name" value="CHIT_BIND_II"/>
    <property type="match status" value="3"/>
</dbReference>
<dbReference type="PANTHER" id="PTHR23301:SF0">
    <property type="entry name" value="CHITIN-BINDING TYPE-2 DOMAIN-CONTAINING PROTEIN-RELATED"/>
    <property type="match status" value="1"/>
</dbReference>
<dbReference type="Gene3D" id="2.170.140.10">
    <property type="entry name" value="Chitin binding domain"/>
    <property type="match status" value="3"/>
</dbReference>
<keyword evidence="3" id="KW-0677">Repeat</keyword>
<dbReference type="InterPro" id="IPR002557">
    <property type="entry name" value="Chitin-bd_dom"/>
</dbReference>
<feature type="domain" description="Chitin-binding type-2" evidence="8">
    <location>
        <begin position="129"/>
        <end position="188"/>
    </location>
</feature>
<gene>
    <name evidence="9" type="primary">jg7707</name>
    <name evidence="9" type="ORF">PAEG_LOCUS11963</name>
</gene>
<dbReference type="Pfam" id="PF01607">
    <property type="entry name" value="CBM_14"/>
    <property type="match status" value="3"/>
</dbReference>
<keyword evidence="2 7" id="KW-0732">Signal</keyword>